<reference evidence="11" key="1">
    <citation type="submission" date="2006-12" db="EMBL/GenBank/DDBJ databases">
        <title>Complete sequence of Halorhodospira halophila SL1.</title>
        <authorList>
            <consortium name="US DOE Joint Genome Institute"/>
            <person name="Copeland A."/>
            <person name="Lucas S."/>
            <person name="Lapidus A."/>
            <person name="Barry K."/>
            <person name="Detter J.C."/>
            <person name="Glavina del Rio T."/>
            <person name="Hammon N."/>
            <person name="Israni S."/>
            <person name="Dalin E."/>
            <person name="Tice H."/>
            <person name="Pitluck S."/>
            <person name="Saunders E."/>
            <person name="Brettin T."/>
            <person name="Bruce D."/>
            <person name="Han C."/>
            <person name="Tapia R."/>
            <person name="Schmutz J."/>
            <person name="Larimer F."/>
            <person name="Land M."/>
            <person name="Hauser L."/>
            <person name="Kyrpides N."/>
            <person name="Mikhailova N."/>
            <person name="Hoff W."/>
            <person name="Richardson P."/>
        </authorList>
    </citation>
    <scope>NUCLEOTIDE SEQUENCE [LARGE SCALE GENOMIC DNA]</scope>
    <source>
        <strain evidence="11">DSM 244 / SL1</strain>
    </source>
</reference>
<reference evidence="10 11" key="2">
    <citation type="journal article" date="2013" name="Stand. Genomic Sci.">
        <title>Complete genome sequence of Halorhodospira halophila SL1.</title>
        <authorList>
            <person name="Challacombe J.F."/>
            <person name="Majid S."/>
            <person name="Deole R."/>
            <person name="Brettin T.S."/>
            <person name="Bruce D."/>
            <person name="Delano S.F."/>
            <person name="Detter J.C."/>
            <person name="Gleasner C.D."/>
            <person name="Han C.S."/>
            <person name="Misra M."/>
            <person name="Reitenga K.G."/>
            <person name="Mikhailova N."/>
            <person name="Woyke T."/>
            <person name="Pitluck S."/>
            <person name="Nolan M."/>
            <person name="Land M.L."/>
            <person name="Saunders E."/>
            <person name="Tapia R."/>
            <person name="Lapidus A."/>
            <person name="Ivanova N."/>
            <person name="Hoff W.D."/>
        </authorList>
    </citation>
    <scope>NUCLEOTIDE SEQUENCE [LARGE SCALE GENOMIC DNA]</scope>
    <source>
        <strain evidence="11">DSM 244 / SL1</strain>
    </source>
</reference>
<evidence type="ECO:0000256" key="4">
    <source>
        <dbReference type="ARBA" id="ARBA00023306"/>
    </source>
</evidence>
<feature type="domain" description="Septum formation inhibitor MinC C-terminal" evidence="8">
    <location>
        <begin position="140"/>
        <end position="237"/>
    </location>
</feature>
<evidence type="ECO:0000259" key="8">
    <source>
        <dbReference type="Pfam" id="PF03775"/>
    </source>
</evidence>
<keyword evidence="2 6" id="KW-0132">Cell division</keyword>
<dbReference type="PANTHER" id="PTHR34108">
    <property type="entry name" value="SEPTUM SITE-DETERMINING PROTEIN MINC"/>
    <property type="match status" value="1"/>
</dbReference>
<dbReference type="Gene3D" id="3.30.70.260">
    <property type="match status" value="1"/>
</dbReference>
<sequence length="247" mass="25412">MASRPPDEPSTAAFELKGRMATLTVVRVLTTDVDALIGQLTEKLEEAPRLLRGAPMILDLEGVDGGGLDLQRLTREMRALGAAPVAVRGNGVASTRLGEAGLGVLPADEDREAAGQGSSRAARREAPAAAPPAGPAPTRVIENPVRSGQQIYARGGSLVVLGSVGPGAEILADGDVHIYGALRGRALAGVQGNGGASIFCLGLEAELVSVAGEYQVSERFAAELNGRPARVYLDEHSGLCIEAFGKS</sequence>
<evidence type="ECO:0000313" key="10">
    <source>
        <dbReference type="EMBL" id="ABM62355.1"/>
    </source>
</evidence>
<dbReference type="NCBIfam" id="TIGR01222">
    <property type="entry name" value="minC"/>
    <property type="match status" value="1"/>
</dbReference>
<dbReference type="InterPro" id="IPR013033">
    <property type="entry name" value="MinC"/>
</dbReference>
<dbReference type="HOGENOM" id="CLU_067812_0_1_6"/>
<proteinExistence type="inferred from homology"/>
<dbReference type="GO" id="GO:0000917">
    <property type="term" value="P:division septum assembly"/>
    <property type="evidence" value="ECO:0007669"/>
    <property type="project" value="UniProtKB-KW"/>
</dbReference>
<dbReference type="GO" id="GO:0000902">
    <property type="term" value="P:cell morphogenesis"/>
    <property type="evidence" value="ECO:0007669"/>
    <property type="project" value="InterPro"/>
</dbReference>
<evidence type="ECO:0000256" key="3">
    <source>
        <dbReference type="ARBA" id="ARBA00023210"/>
    </source>
</evidence>
<dbReference type="RefSeq" id="WP_011814377.1">
    <property type="nucleotide sequence ID" value="NC_008789.1"/>
</dbReference>
<keyword evidence="3 6" id="KW-0717">Septation</keyword>
<comment type="similarity">
    <text evidence="1 6">Belongs to the MinC family.</text>
</comment>
<dbReference type="KEGG" id="hha:Hhal_1591"/>
<dbReference type="PANTHER" id="PTHR34108:SF1">
    <property type="entry name" value="SEPTUM SITE-DETERMINING PROTEIN MINC"/>
    <property type="match status" value="1"/>
</dbReference>
<evidence type="ECO:0000256" key="1">
    <source>
        <dbReference type="ARBA" id="ARBA00006291"/>
    </source>
</evidence>
<comment type="function">
    <text evidence="5 6">Cell division inhibitor that blocks the formation of polar Z ring septums. Rapidly oscillates between the poles of the cell to destabilize FtsZ filaments that have formed before they mature into polar Z rings. Prevents FtsZ polymerization.</text>
</comment>
<dbReference type="InterPro" id="IPR036145">
    <property type="entry name" value="MinC_C_sf"/>
</dbReference>
<dbReference type="InterPro" id="IPR016098">
    <property type="entry name" value="CAP/MinC_C"/>
</dbReference>
<evidence type="ECO:0000256" key="7">
    <source>
        <dbReference type="SAM" id="MobiDB-lite"/>
    </source>
</evidence>
<dbReference type="SUPFAM" id="SSF63848">
    <property type="entry name" value="Cell-division inhibitor MinC, C-terminal domain"/>
    <property type="match status" value="1"/>
</dbReference>
<evidence type="ECO:0000256" key="5">
    <source>
        <dbReference type="ARBA" id="ARBA00025606"/>
    </source>
</evidence>
<keyword evidence="11" id="KW-1185">Reference proteome</keyword>
<protein>
    <recommendedName>
        <fullName evidence="6">Probable septum site-determining protein MinC</fullName>
    </recommendedName>
</protein>
<dbReference type="GO" id="GO:0051302">
    <property type="term" value="P:regulation of cell division"/>
    <property type="evidence" value="ECO:0007669"/>
    <property type="project" value="InterPro"/>
</dbReference>
<name>A1WXE3_HALHL</name>
<dbReference type="InterPro" id="IPR007874">
    <property type="entry name" value="MinC_N"/>
</dbReference>
<evidence type="ECO:0000256" key="2">
    <source>
        <dbReference type="ARBA" id="ARBA00022618"/>
    </source>
</evidence>
<evidence type="ECO:0000313" key="11">
    <source>
        <dbReference type="Proteomes" id="UP000000647"/>
    </source>
</evidence>
<dbReference type="HAMAP" id="MF_00267">
    <property type="entry name" value="MinC"/>
    <property type="match status" value="1"/>
</dbReference>
<evidence type="ECO:0000256" key="6">
    <source>
        <dbReference type="HAMAP-Rule" id="MF_00267"/>
    </source>
</evidence>
<comment type="subunit">
    <text evidence="6">Interacts with MinD and FtsZ.</text>
</comment>
<dbReference type="Gene3D" id="2.160.20.70">
    <property type="match status" value="1"/>
</dbReference>
<feature type="domain" description="Septum formation inhibitor MinC N-terminal" evidence="9">
    <location>
        <begin position="14"/>
        <end position="81"/>
    </location>
</feature>
<accession>A1WXE3</accession>
<dbReference type="AlphaFoldDB" id="A1WXE3"/>
<dbReference type="InterPro" id="IPR005526">
    <property type="entry name" value="Septum_form_inhib_MinC_C"/>
</dbReference>
<dbReference type="Pfam" id="PF05209">
    <property type="entry name" value="MinC_N"/>
    <property type="match status" value="1"/>
</dbReference>
<feature type="region of interest" description="Disordered" evidence="7">
    <location>
        <begin position="106"/>
        <end position="140"/>
    </location>
</feature>
<dbReference type="GO" id="GO:1901891">
    <property type="term" value="P:regulation of cell septum assembly"/>
    <property type="evidence" value="ECO:0007669"/>
    <property type="project" value="InterPro"/>
</dbReference>
<dbReference type="EMBL" id="CP000544">
    <property type="protein sequence ID" value="ABM62355.1"/>
    <property type="molecule type" value="Genomic_DNA"/>
</dbReference>
<dbReference type="Pfam" id="PF03775">
    <property type="entry name" value="MinC_C"/>
    <property type="match status" value="1"/>
</dbReference>
<gene>
    <name evidence="6" type="primary">minC</name>
    <name evidence="10" type="ordered locus">Hhal_1591</name>
</gene>
<dbReference type="STRING" id="349124.Hhal_1591"/>
<organism evidence="10 11">
    <name type="scientific">Halorhodospira halophila (strain DSM 244 / SL1)</name>
    <name type="common">Ectothiorhodospira halophila (strain DSM 244 / SL1)</name>
    <dbReference type="NCBI Taxonomy" id="349124"/>
    <lineage>
        <taxon>Bacteria</taxon>
        <taxon>Pseudomonadati</taxon>
        <taxon>Pseudomonadota</taxon>
        <taxon>Gammaproteobacteria</taxon>
        <taxon>Chromatiales</taxon>
        <taxon>Ectothiorhodospiraceae</taxon>
        <taxon>Halorhodospira</taxon>
    </lineage>
</organism>
<dbReference type="eggNOG" id="COG0850">
    <property type="taxonomic scope" value="Bacteria"/>
</dbReference>
<evidence type="ECO:0000259" key="9">
    <source>
        <dbReference type="Pfam" id="PF05209"/>
    </source>
</evidence>
<dbReference type="OrthoDB" id="9794530at2"/>
<dbReference type="Proteomes" id="UP000000647">
    <property type="component" value="Chromosome"/>
</dbReference>
<keyword evidence="4 6" id="KW-0131">Cell cycle</keyword>